<dbReference type="OrthoDB" id="513924at2"/>
<name>A0A2D2Q0R6_PARLV</name>
<dbReference type="Pfam" id="PF11189">
    <property type="entry name" value="DUF2973"/>
    <property type="match status" value="1"/>
</dbReference>
<accession>A0A2D2Q0R6</accession>
<proteinExistence type="predicted"/>
<evidence type="ECO:0008006" key="3">
    <source>
        <dbReference type="Google" id="ProtNLM"/>
    </source>
</evidence>
<evidence type="ECO:0000313" key="1">
    <source>
        <dbReference type="EMBL" id="ATS17877.1"/>
    </source>
</evidence>
<reference evidence="2" key="2">
    <citation type="journal article" date="2022" name="Front. Microbiol.">
        <title>Comparative Genomic Analysis Revealed Distinct Molecular Components and Organization of CO2-Concentrating Mechanism in Thermophilic Cyanobacteria.</title>
        <authorList>
            <person name="Tang J."/>
            <person name="Zhou H."/>
            <person name="Yao D."/>
            <person name="Riaz S."/>
            <person name="You D."/>
            <person name="Klepacz-Smolka A."/>
            <person name="Daroch M."/>
        </authorList>
    </citation>
    <scope>NUCLEOTIDE SEQUENCE [LARGE SCALE GENOMIC DNA]</scope>
    <source>
        <strain evidence="2">PCC 6715</strain>
    </source>
</reference>
<dbReference type="KEGG" id="slw:BRW62_02940"/>
<keyword evidence="2" id="KW-1185">Reference proteome</keyword>
<dbReference type="InterPro" id="IPR021355">
    <property type="entry name" value="Phage_Syn9_Gp224"/>
</dbReference>
<gene>
    <name evidence="1" type="ORF">BRW62_02940</name>
</gene>
<dbReference type="AlphaFoldDB" id="A0A2D2Q0R6"/>
<sequence>MLQLLYIVAFTVLALLAMANLIRSLLTLGIESQRQSAAPRGRTVSHPELLDSHGHVIDEPLLVMRSLSVEDARAQLDAIYRESPSYGDDQRGESQR</sequence>
<evidence type="ECO:0000313" key="2">
    <source>
        <dbReference type="Proteomes" id="UP000231057"/>
    </source>
</evidence>
<dbReference type="Proteomes" id="UP000231057">
    <property type="component" value="Chromosome"/>
</dbReference>
<organism evidence="1 2">
    <name type="scientific">Parathermosynechococcus lividus PCC 6715</name>
    <dbReference type="NCBI Taxonomy" id="1917166"/>
    <lineage>
        <taxon>Bacteria</taxon>
        <taxon>Bacillati</taxon>
        <taxon>Cyanobacteriota</taxon>
        <taxon>Cyanophyceae</taxon>
        <taxon>Acaryochloridales</taxon>
        <taxon>Thermosynechococcaceae</taxon>
        <taxon>Parathermosynechococcus</taxon>
    </lineage>
</organism>
<protein>
    <recommendedName>
        <fullName evidence="3">DUF2973 domain-containing protein</fullName>
    </recommendedName>
</protein>
<dbReference type="RefSeq" id="WP_099798226.1">
    <property type="nucleotide sequence ID" value="NZ_CP018092.1"/>
</dbReference>
<reference evidence="1 2" key="1">
    <citation type="submission" date="2016-11" db="EMBL/GenBank/DDBJ databases">
        <title>Complete genome sequence of thermophilic cyanobacteria strain Synechococcus sp. PCC6715.</title>
        <authorList>
            <person name="Tang J."/>
            <person name="Daroch M."/>
            <person name="Liang Y."/>
            <person name="Jiang D."/>
            <person name="Shah M."/>
        </authorList>
    </citation>
    <scope>NUCLEOTIDE SEQUENCE [LARGE SCALE GENOMIC DNA]</scope>
    <source>
        <strain evidence="1 2">PCC 6715</strain>
    </source>
</reference>
<dbReference type="EMBL" id="CP018092">
    <property type="protein sequence ID" value="ATS17877.1"/>
    <property type="molecule type" value="Genomic_DNA"/>
</dbReference>